<dbReference type="Pfam" id="PF00270">
    <property type="entry name" value="DEAD"/>
    <property type="match status" value="1"/>
</dbReference>
<dbReference type="InterPro" id="IPR011545">
    <property type="entry name" value="DEAD/DEAH_box_helicase_dom"/>
</dbReference>
<keyword evidence="2" id="KW-0067">ATP-binding</keyword>
<proteinExistence type="predicted"/>
<accession>A0A0C2FTZ1</accession>
<dbReference type="Gene3D" id="3.40.50.300">
    <property type="entry name" value="P-loop containing nucleotide triphosphate hydrolases"/>
    <property type="match status" value="1"/>
</dbReference>
<dbReference type="GO" id="GO:0004386">
    <property type="term" value="F:helicase activity"/>
    <property type="evidence" value="ECO:0007669"/>
    <property type="project" value="UniProtKB-KW"/>
</dbReference>
<reference evidence="4 5" key="1">
    <citation type="submission" date="2013-12" db="EMBL/GenBank/DDBJ databases">
        <title>Draft genome of the parsitic nematode Ancylostoma duodenale.</title>
        <authorList>
            <person name="Mitreva M."/>
        </authorList>
    </citation>
    <scope>NUCLEOTIDE SEQUENCE [LARGE SCALE GENOMIC DNA]</scope>
    <source>
        <strain evidence="4 5">Zhejiang</strain>
    </source>
</reference>
<dbReference type="OrthoDB" id="64767at2759"/>
<dbReference type="InterPro" id="IPR052431">
    <property type="entry name" value="SKI2_subfamily_helicases"/>
</dbReference>
<dbReference type="GO" id="GO:0003676">
    <property type="term" value="F:nucleic acid binding"/>
    <property type="evidence" value="ECO:0007669"/>
    <property type="project" value="InterPro"/>
</dbReference>
<evidence type="ECO:0000256" key="2">
    <source>
        <dbReference type="ARBA" id="ARBA00022806"/>
    </source>
</evidence>
<keyword evidence="2" id="KW-0347">Helicase</keyword>
<keyword evidence="2" id="KW-0547">Nucleotide-binding</keyword>
<name>A0A0C2FTZ1_9BILA</name>
<dbReference type="EMBL" id="KN750621">
    <property type="protein sequence ID" value="KIH50149.1"/>
    <property type="molecule type" value="Genomic_DNA"/>
</dbReference>
<evidence type="ECO:0000313" key="4">
    <source>
        <dbReference type="EMBL" id="KIH50149.1"/>
    </source>
</evidence>
<dbReference type="PANTHER" id="PTHR44533:SF4">
    <property type="entry name" value="DEAD_H RNA HELICASE, PUTATIVE-RELATED"/>
    <property type="match status" value="1"/>
</dbReference>
<gene>
    <name evidence="4" type="ORF">ANCDUO_19773</name>
</gene>
<evidence type="ECO:0000259" key="3">
    <source>
        <dbReference type="PROSITE" id="PS51192"/>
    </source>
</evidence>
<sequence>MNMVYYQLEYGGELIDIQSDPRKDDRVTGFAPDAWQRRMLDSVDRGNSAIIVAPTSAGKTFVSYYCIEKVLRQSDDDVVVYVSPSKALVNQVCGSVYARFRNKSMTRGKSLFGTLNPEHALNPLQCQVLVTVPESLEALMLSTNPKVQEFVSHIKYVVFDEVHSIGLV</sequence>
<dbReference type="GO" id="GO:0005737">
    <property type="term" value="C:cytoplasm"/>
    <property type="evidence" value="ECO:0007669"/>
    <property type="project" value="TreeGrafter"/>
</dbReference>
<dbReference type="GO" id="GO:0005524">
    <property type="term" value="F:ATP binding"/>
    <property type="evidence" value="ECO:0007669"/>
    <property type="project" value="InterPro"/>
</dbReference>
<dbReference type="PANTHER" id="PTHR44533">
    <property type="entry name" value="DEAD/H RNA HELICASE, PUTATIVE-RELATED"/>
    <property type="match status" value="1"/>
</dbReference>
<dbReference type="PROSITE" id="PS51192">
    <property type="entry name" value="HELICASE_ATP_BIND_1"/>
    <property type="match status" value="1"/>
</dbReference>
<dbReference type="InterPro" id="IPR014001">
    <property type="entry name" value="Helicase_ATP-bd"/>
</dbReference>
<keyword evidence="1" id="KW-0378">Hydrolase</keyword>
<evidence type="ECO:0000313" key="5">
    <source>
        <dbReference type="Proteomes" id="UP000054047"/>
    </source>
</evidence>
<dbReference type="SUPFAM" id="SSF52540">
    <property type="entry name" value="P-loop containing nucleoside triphosphate hydrolases"/>
    <property type="match status" value="1"/>
</dbReference>
<dbReference type="AlphaFoldDB" id="A0A0C2FTZ1"/>
<protein>
    <recommendedName>
        <fullName evidence="3">Helicase ATP-binding domain-containing protein</fullName>
    </recommendedName>
</protein>
<keyword evidence="5" id="KW-1185">Reference proteome</keyword>
<dbReference type="GO" id="GO:0016787">
    <property type="term" value="F:hydrolase activity"/>
    <property type="evidence" value="ECO:0007669"/>
    <property type="project" value="UniProtKB-KW"/>
</dbReference>
<organism evidence="4 5">
    <name type="scientific">Ancylostoma duodenale</name>
    <dbReference type="NCBI Taxonomy" id="51022"/>
    <lineage>
        <taxon>Eukaryota</taxon>
        <taxon>Metazoa</taxon>
        <taxon>Ecdysozoa</taxon>
        <taxon>Nematoda</taxon>
        <taxon>Chromadorea</taxon>
        <taxon>Rhabditida</taxon>
        <taxon>Rhabditina</taxon>
        <taxon>Rhabditomorpha</taxon>
        <taxon>Strongyloidea</taxon>
        <taxon>Ancylostomatidae</taxon>
        <taxon>Ancylostomatinae</taxon>
        <taxon>Ancylostoma</taxon>
    </lineage>
</organism>
<feature type="domain" description="Helicase ATP-binding" evidence="3">
    <location>
        <begin position="40"/>
        <end position="168"/>
    </location>
</feature>
<dbReference type="InterPro" id="IPR027417">
    <property type="entry name" value="P-loop_NTPase"/>
</dbReference>
<evidence type="ECO:0000256" key="1">
    <source>
        <dbReference type="ARBA" id="ARBA00022801"/>
    </source>
</evidence>
<dbReference type="Proteomes" id="UP000054047">
    <property type="component" value="Unassembled WGS sequence"/>
</dbReference>